<dbReference type="KEGG" id="pnp:IJ22_36030"/>
<comment type="similarity">
    <text evidence="7">Belongs to the binding-protein-dependent transport system permease family.</text>
</comment>
<protein>
    <submittedName>
        <fullName evidence="8">ABC transporter permease</fullName>
    </submittedName>
</protein>
<dbReference type="GO" id="GO:0042918">
    <property type="term" value="P:alkanesulfonate transmembrane transport"/>
    <property type="evidence" value="ECO:0007669"/>
    <property type="project" value="UniProtKB-ARBA"/>
</dbReference>
<dbReference type="SUPFAM" id="SSF161098">
    <property type="entry name" value="MetI-like"/>
    <property type="match status" value="1"/>
</dbReference>
<evidence type="ECO:0000256" key="1">
    <source>
        <dbReference type="ARBA" id="ARBA00004651"/>
    </source>
</evidence>
<evidence type="ECO:0000313" key="9">
    <source>
        <dbReference type="Proteomes" id="UP000061660"/>
    </source>
</evidence>
<feature type="transmembrane region" description="Helical" evidence="7">
    <location>
        <begin position="156"/>
        <end position="175"/>
    </location>
</feature>
<feature type="transmembrane region" description="Helical" evidence="7">
    <location>
        <begin position="128"/>
        <end position="150"/>
    </location>
</feature>
<evidence type="ECO:0000256" key="6">
    <source>
        <dbReference type="ARBA" id="ARBA00023136"/>
    </source>
</evidence>
<dbReference type="EMBL" id="CP013652">
    <property type="protein sequence ID" value="ALS23941.1"/>
    <property type="molecule type" value="Genomic_DNA"/>
</dbReference>
<organism evidence="8 9">
    <name type="scientific">Paenibacillus naphthalenovorans</name>
    <dbReference type="NCBI Taxonomy" id="162209"/>
    <lineage>
        <taxon>Bacteria</taxon>
        <taxon>Bacillati</taxon>
        <taxon>Bacillota</taxon>
        <taxon>Bacilli</taxon>
        <taxon>Bacillales</taxon>
        <taxon>Paenibacillaceae</taxon>
        <taxon>Paenibacillus</taxon>
    </lineage>
</organism>
<dbReference type="InterPro" id="IPR035906">
    <property type="entry name" value="MetI-like_sf"/>
</dbReference>
<reference evidence="9" key="1">
    <citation type="submission" date="2015-12" db="EMBL/GenBank/DDBJ databases">
        <title>Complete genome sequences of two moderately thermophilic Paenibacillus species.</title>
        <authorList>
            <person name="Butler R.III."/>
            <person name="Wang J."/>
            <person name="Stark B.C."/>
            <person name="Pombert J.-F."/>
        </authorList>
    </citation>
    <scope>NUCLEOTIDE SEQUENCE [LARGE SCALE GENOMIC DNA]</scope>
    <source>
        <strain evidence="9">32O-Y</strain>
    </source>
</reference>
<keyword evidence="2 7" id="KW-0813">Transport</keyword>
<dbReference type="InterPro" id="IPR000515">
    <property type="entry name" value="MetI-like"/>
</dbReference>
<comment type="subcellular location">
    <subcellularLocation>
        <location evidence="1 7">Cell membrane</location>
        <topology evidence="1 7">Multi-pass membrane protein</topology>
    </subcellularLocation>
</comment>
<evidence type="ECO:0000256" key="2">
    <source>
        <dbReference type="ARBA" id="ARBA00022448"/>
    </source>
</evidence>
<keyword evidence="3" id="KW-1003">Cell membrane</keyword>
<evidence type="ECO:0000256" key="3">
    <source>
        <dbReference type="ARBA" id="ARBA00022475"/>
    </source>
</evidence>
<evidence type="ECO:0000313" key="8">
    <source>
        <dbReference type="EMBL" id="ALS23941.1"/>
    </source>
</evidence>
<dbReference type="OrthoDB" id="9804353at2"/>
<dbReference type="Pfam" id="PF00528">
    <property type="entry name" value="BPD_transp_1"/>
    <property type="match status" value="1"/>
</dbReference>
<dbReference type="STRING" id="162209.IJ22_36030"/>
<evidence type="ECO:0000256" key="5">
    <source>
        <dbReference type="ARBA" id="ARBA00022989"/>
    </source>
</evidence>
<dbReference type="GO" id="GO:0005886">
    <property type="term" value="C:plasma membrane"/>
    <property type="evidence" value="ECO:0007669"/>
    <property type="project" value="UniProtKB-SubCell"/>
</dbReference>
<feature type="transmembrane region" description="Helical" evidence="7">
    <location>
        <begin position="90"/>
        <end position="116"/>
    </location>
</feature>
<evidence type="ECO:0000256" key="7">
    <source>
        <dbReference type="RuleBase" id="RU363032"/>
    </source>
</evidence>
<gene>
    <name evidence="8" type="ORF">IJ22_36030</name>
</gene>
<accession>A0A0U2W8U4</accession>
<dbReference type="RefSeq" id="WP_082660869.1">
    <property type="nucleotide sequence ID" value="NZ_BJCS01000005.1"/>
</dbReference>
<dbReference type="Gene3D" id="1.10.3720.10">
    <property type="entry name" value="MetI-like"/>
    <property type="match status" value="1"/>
</dbReference>
<dbReference type="PANTHER" id="PTHR30151:SF38">
    <property type="entry name" value="ALIPHATIC SULFONATES TRANSPORT PERMEASE PROTEIN SSUC-RELATED"/>
    <property type="match status" value="1"/>
</dbReference>
<keyword evidence="6 7" id="KW-0472">Membrane</keyword>
<reference evidence="8 9" key="2">
    <citation type="journal article" date="2016" name="Genome Announc.">
        <title>Complete Genome Sequences of Two Interactive Moderate Thermophiles, Paenibacillus napthalenovorans 32O-Y and Paenibacillus sp. 32O-W.</title>
        <authorList>
            <person name="Butler R.R.III."/>
            <person name="Wang J."/>
            <person name="Stark B.C."/>
            <person name="Pombert J.F."/>
        </authorList>
    </citation>
    <scope>NUCLEOTIDE SEQUENCE [LARGE SCALE GENOMIC DNA]</scope>
    <source>
        <strain evidence="8 9">32O-Y</strain>
    </source>
</reference>
<keyword evidence="4 7" id="KW-0812">Transmembrane</keyword>
<dbReference type="Proteomes" id="UP000061660">
    <property type="component" value="Chromosome"/>
</dbReference>
<feature type="transmembrane region" description="Helical" evidence="7">
    <location>
        <begin position="200"/>
        <end position="226"/>
    </location>
</feature>
<evidence type="ECO:0000256" key="4">
    <source>
        <dbReference type="ARBA" id="ARBA00022692"/>
    </source>
</evidence>
<proteinExistence type="inferred from homology"/>
<feature type="transmembrane region" description="Helical" evidence="7">
    <location>
        <begin position="37"/>
        <end position="56"/>
    </location>
</feature>
<name>A0A0U2W8U4_9BACL</name>
<dbReference type="FunFam" id="1.10.3720.10:FF:000003">
    <property type="entry name" value="Aliphatic sulfonate ABC transporter permease"/>
    <property type="match status" value="1"/>
</dbReference>
<dbReference type="PATRIC" id="fig|162209.4.peg.3835"/>
<dbReference type="PROSITE" id="PS50928">
    <property type="entry name" value="ABC_TM1"/>
    <property type="match status" value="1"/>
</dbReference>
<keyword evidence="5 7" id="KW-1133">Transmembrane helix</keyword>
<dbReference type="PANTHER" id="PTHR30151">
    <property type="entry name" value="ALKANE SULFONATE ABC TRANSPORTER-RELATED, MEMBRANE SUBUNIT"/>
    <property type="match status" value="1"/>
</dbReference>
<keyword evidence="9" id="KW-1185">Reference proteome</keyword>
<sequence>MSQASNESIPERTAHASAQGLQRHVIRNRVSFLEQKIPAYASVLGIVGLLLLWEIICRLGLVPPLFLPAPTLILSDGWEMLSSGELHENILASLSRIIVGYGIGAVSGILIGLILGFSRWADAVLSPVVYSIYPIPKIALLPLIILWLGIGEAPKFTMIALGVFFPVVINTFSGVKNVDPIWIKAAVTFGSSHLNVIRKVILPGALPMIFAGLKLAAGTSLLLLVSAEMIAAQQGIGSMILHYGNLMITTKLMVGVLLLSLLGLLFNRGLQWLERKLLPWK</sequence>
<dbReference type="CDD" id="cd06261">
    <property type="entry name" value="TM_PBP2"/>
    <property type="match status" value="1"/>
</dbReference>
<feature type="transmembrane region" description="Helical" evidence="7">
    <location>
        <begin position="246"/>
        <end position="266"/>
    </location>
</feature>
<dbReference type="AlphaFoldDB" id="A0A0U2W8U4"/>